<keyword evidence="2" id="KW-1185">Reference proteome</keyword>
<dbReference type="RefSeq" id="WP_144972233.1">
    <property type="nucleotide sequence ID" value="NZ_CP036289.1"/>
</dbReference>
<proteinExistence type="predicted"/>
<gene>
    <name evidence="1" type="ORF">Pan97_21260</name>
</gene>
<sequence>MQRYENYSDELTDHEQELGFKRVLTVNPRFGFAGRANMVPAVVLRIGPSHRIIKLVNPDGNIEYSHQAFGSYFPPGNIDYNDDEWNPVLTPMPSAESAIRMALAGPMPNNPFRQHVYTATAMMKLMCPGCSEWFDLEAESLSIGETQVCPKCEYSGVAESFVG</sequence>
<evidence type="ECO:0000313" key="1">
    <source>
        <dbReference type="EMBL" id="QDU75104.1"/>
    </source>
</evidence>
<protein>
    <submittedName>
        <fullName evidence="1">Uncharacterized protein</fullName>
    </submittedName>
</protein>
<dbReference type="AlphaFoldDB" id="A0A518C7C2"/>
<accession>A0A518C7C2</accession>
<name>A0A518C7C2_9BACT</name>
<reference evidence="2" key="1">
    <citation type="submission" date="2019-02" db="EMBL/GenBank/DDBJ databases">
        <title>Deep-cultivation of Planctomycetes and their phenomic and genomic characterization uncovers novel biology.</title>
        <authorList>
            <person name="Wiegand S."/>
            <person name="Jogler M."/>
            <person name="Boedeker C."/>
            <person name="Pinto D."/>
            <person name="Vollmers J."/>
            <person name="Rivas-Marin E."/>
            <person name="Kohn T."/>
            <person name="Peeters S.H."/>
            <person name="Heuer A."/>
            <person name="Rast P."/>
            <person name="Oberbeckmann S."/>
            <person name="Bunk B."/>
            <person name="Jeske O."/>
            <person name="Meyerdierks A."/>
            <person name="Storesund J.E."/>
            <person name="Kallscheuer N."/>
            <person name="Luecker S."/>
            <person name="Lage O.M."/>
            <person name="Pohl T."/>
            <person name="Merkel B.J."/>
            <person name="Hornburger P."/>
            <person name="Mueller R.-W."/>
            <person name="Bruemmer F."/>
            <person name="Labrenz M."/>
            <person name="Spormann A.M."/>
            <person name="Op den Camp H."/>
            <person name="Overmann J."/>
            <person name="Amann R."/>
            <person name="Jetten M.S.M."/>
            <person name="Mascher T."/>
            <person name="Medema M.H."/>
            <person name="Devos D.P."/>
            <person name="Kaster A.-K."/>
            <person name="Ovreas L."/>
            <person name="Rohde M."/>
            <person name="Galperin M.Y."/>
            <person name="Jogler C."/>
        </authorList>
    </citation>
    <scope>NUCLEOTIDE SEQUENCE [LARGE SCALE GENOMIC DNA]</scope>
    <source>
        <strain evidence="2">Pan97</strain>
    </source>
</reference>
<dbReference type="EMBL" id="CP036289">
    <property type="protein sequence ID" value="QDU75104.1"/>
    <property type="molecule type" value="Genomic_DNA"/>
</dbReference>
<dbReference type="KEGG" id="bvo:Pan97_21260"/>
<dbReference type="Proteomes" id="UP000318626">
    <property type="component" value="Chromosome"/>
</dbReference>
<evidence type="ECO:0000313" key="2">
    <source>
        <dbReference type="Proteomes" id="UP000318626"/>
    </source>
</evidence>
<organism evidence="1 2">
    <name type="scientific">Bremerella volcania</name>
    <dbReference type="NCBI Taxonomy" id="2527984"/>
    <lineage>
        <taxon>Bacteria</taxon>
        <taxon>Pseudomonadati</taxon>
        <taxon>Planctomycetota</taxon>
        <taxon>Planctomycetia</taxon>
        <taxon>Pirellulales</taxon>
        <taxon>Pirellulaceae</taxon>
        <taxon>Bremerella</taxon>
    </lineage>
</organism>